<dbReference type="InParanoid" id="B0DFD0"/>
<dbReference type="RefSeq" id="XP_001882691.1">
    <property type="nucleotide sequence ID" value="XM_001882656.1"/>
</dbReference>
<proteinExistence type="predicted"/>
<organism evidence="2">
    <name type="scientific">Laccaria bicolor (strain S238N-H82 / ATCC MYA-4686)</name>
    <name type="common">Bicoloured deceiver</name>
    <name type="synonym">Laccaria laccata var. bicolor</name>
    <dbReference type="NCBI Taxonomy" id="486041"/>
    <lineage>
        <taxon>Eukaryota</taxon>
        <taxon>Fungi</taxon>
        <taxon>Dikarya</taxon>
        <taxon>Basidiomycota</taxon>
        <taxon>Agaricomycotina</taxon>
        <taxon>Agaricomycetes</taxon>
        <taxon>Agaricomycetidae</taxon>
        <taxon>Agaricales</taxon>
        <taxon>Agaricineae</taxon>
        <taxon>Hydnangiaceae</taxon>
        <taxon>Laccaria</taxon>
    </lineage>
</organism>
<dbReference type="OrthoDB" id="5176693at2759"/>
<reference evidence="1 2" key="1">
    <citation type="journal article" date="2008" name="Nature">
        <title>The genome of Laccaria bicolor provides insights into mycorrhizal symbiosis.</title>
        <authorList>
            <person name="Martin F."/>
            <person name="Aerts A."/>
            <person name="Ahren D."/>
            <person name="Brun A."/>
            <person name="Danchin E.G.J."/>
            <person name="Duchaussoy F."/>
            <person name="Gibon J."/>
            <person name="Kohler A."/>
            <person name="Lindquist E."/>
            <person name="Pereda V."/>
            <person name="Salamov A."/>
            <person name="Shapiro H.J."/>
            <person name="Wuyts J."/>
            <person name="Blaudez D."/>
            <person name="Buee M."/>
            <person name="Brokstein P."/>
            <person name="Canbaeck B."/>
            <person name="Cohen D."/>
            <person name="Courty P.E."/>
            <person name="Coutinho P.M."/>
            <person name="Delaruelle C."/>
            <person name="Detter J.C."/>
            <person name="Deveau A."/>
            <person name="DiFazio S."/>
            <person name="Duplessis S."/>
            <person name="Fraissinet-Tachet L."/>
            <person name="Lucic E."/>
            <person name="Frey-Klett P."/>
            <person name="Fourrey C."/>
            <person name="Feussner I."/>
            <person name="Gay G."/>
            <person name="Grimwood J."/>
            <person name="Hoegger P.J."/>
            <person name="Jain P."/>
            <person name="Kilaru S."/>
            <person name="Labbe J."/>
            <person name="Lin Y.C."/>
            <person name="Legue V."/>
            <person name="Le Tacon F."/>
            <person name="Marmeisse R."/>
            <person name="Melayah D."/>
            <person name="Montanini B."/>
            <person name="Muratet M."/>
            <person name="Nehls U."/>
            <person name="Niculita-Hirzel H."/>
            <person name="Oudot-Le Secq M.P."/>
            <person name="Peter M."/>
            <person name="Quesneville H."/>
            <person name="Rajashekar B."/>
            <person name="Reich M."/>
            <person name="Rouhier N."/>
            <person name="Schmutz J."/>
            <person name="Yin T."/>
            <person name="Chalot M."/>
            <person name="Henrissat B."/>
            <person name="Kuees U."/>
            <person name="Lucas S."/>
            <person name="Van de Peer Y."/>
            <person name="Podila G.K."/>
            <person name="Polle A."/>
            <person name="Pukkila P.J."/>
            <person name="Richardson P.M."/>
            <person name="Rouze P."/>
            <person name="Sanders I.R."/>
            <person name="Stajich J.E."/>
            <person name="Tunlid A."/>
            <person name="Tuskan G."/>
            <person name="Grigoriev I.V."/>
        </authorList>
    </citation>
    <scope>NUCLEOTIDE SEQUENCE [LARGE SCALE GENOMIC DNA]</scope>
    <source>
        <strain evidence="2">S238N-H82 / ATCC MYA-4686</strain>
    </source>
</reference>
<keyword evidence="2" id="KW-1185">Reference proteome</keyword>
<gene>
    <name evidence="1" type="ORF">LACBIDRAFT_328588</name>
</gene>
<dbReference type="EMBL" id="DS547107">
    <property type="protein sequence ID" value="EDR06844.1"/>
    <property type="molecule type" value="Genomic_DNA"/>
</dbReference>
<sequence length="266" mass="29524">MGGKVRAALASHKLHKQTIAEQCYDLLDIYGREINTAEWYKIMLADGTELGMSRENLGRFYPSGKGAVVRYRDRRFRDTDETLYGWSEGDVGYIKGISVLHNGSHRRMHLSLSNSTQPGLHWYESDDSTSGFYAAQIPRNRIVLYGRTRTGQKIGLRVDRESVDIMGQSTSDWPLGLDCAFVPVGNSQWAANVWGGGTADDDAGSGGLALVACGAKLVSVVAQTPYTHVAKEEKSCYPQETTPTKEARRVRGTGKTHLNRMFRFLL</sequence>
<name>B0DFD0_LACBS</name>
<evidence type="ECO:0000313" key="1">
    <source>
        <dbReference type="EMBL" id="EDR06844.1"/>
    </source>
</evidence>
<dbReference type="HOGENOM" id="CLU_1046097_0_0_1"/>
<dbReference type="AlphaFoldDB" id="B0DFD0"/>
<accession>B0DFD0</accession>
<evidence type="ECO:0000313" key="2">
    <source>
        <dbReference type="Proteomes" id="UP000001194"/>
    </source>
</evidence>
<dbReference type="Proteomes" id="UP000001194">
    <property type="component" value="Unassembled WGS sequence"/>
</dbReference>
<dbReference type="GeneID" id="6078133"/>
<protein>
    <submittedName>
        <fullName evidence="1">Predicted protein</fullName>
    </submittedName>
</protein>
<dbReference type="KEGG" id="lbc:LACBIDRAFT_328588"/>